<dbReference type="RefSeq" id="WP_157388470.1">
    <property type="nucleotide sequence ID" value="NZ_WRPP01000003.1"/>
</dbReference>
<dbReference type="Proteomes" id="UP000466794">
    <property type="component" value="Unassembled WGS sequence"/>
</dbReference>
<proteinExistence type="predicted"/>
<comment type="caution">
    <text evidence="2">The sequence shown here is derived from an EMBL/GenBank/DDBJ whole genome shotgun (WGS) entry which is preliminary data.</text>
</comment>
<name>A0A7K1UXD5_9NOCA</name>
<keyword evidence="1" id="KW-0472">Membrane</keyword>
<dbReference type="EMBL" id="WRPP01000003">
    <property type="protein sequence ID" value="MVU78849.1"/>
    <property type="molecule type" value="Genomic_DNA"/>
</dbReference>
<reference evidence="2 3" key="1">
    <citation type="submission" date="2019-12" db="EMBL/GenBank/DDBJ databases">
        <title>Nocardia sp. nov. ET3-3 isolated from soil.</title>
        <authorList>
            <person name="Kanchanasin P."/>
            <person name="Tanasupawat S."/>
            <person name="Yuki M."/>
            <person name="Kudo T."/>
        </authorList>
    </citation>
    <scope>NUCLEOTIDE SEQUENCE [LARGE SCALE GENOMIC DNA]</scope>
    <source>
        <strain evidence="2 3">ET3-3</strain>
    </source>
</reference>
<gene>
    <name evidence="2" type="ORF">GPX89_16545</name>
</gene>
<dbReference type="AlphaFoldDB" id="A0A7K1UXD5"/>
<keyword evidence="3" id="KW-1185">Reference proteome</keyword>
<evidence type="ECO:0000256" key="1">
    <source>
        <dbReference type="SAM" id="Phobius"/>
    </source>
</evidence>
<organism evidence="2 3">
    <name type="scientific">Nocardia terrae</name>
    <dbReference type="NCBI Taxonomy" id="2675851"/>
    <lineage>
        <taxon>Bacteria</taxon>
        <taxon>Bacillati</taxon>
        <taxon>Actinomycetota</taxon>
        <taxon>Actinomycetes</taxon>
        <taxon>Mycobacteriales</taxon>
        <taxon>Nocardiaceae</taxon>
        <taxon>Nocardia</taxon>
    </lineage>
</organism>
<protein>
    <submittedName>
        <fullName evidence="2">Uncharacterized protein</fullName>
    </submittedName>
</protein>
<keyword evidence="1" id="KW-1133">Transmembrane helix</keyword>
<evidence type="ECO:0000313" key="3">
    <source>
        <dbReference type="Proteomes" id="UP000466794"/>
    </source>
</evidence>
<keyword evidence="1" id="KW-0812">Transmembrane</keyword>
<accession>A0A7K1UXD5</accession>
<evidence type="ECO:0000313" key="2">
    <source>
        <dbReference type="EMBL" id="MVU78849.1"/>
    </source>
</evidence>
<feature type="transmembrane region" description="Helical" evidence="1">
    <location>
        <begin position="6"/>
        <end position="30"/>
    </location>
</feature>
<sequence>MRARDVGWPALVIAALSAVLMVAVGLTVIVGGIRDLTREPTCGGRTMSSIDGC</sequence>